<protein>
    <submittedName>
        <fullName evidence="1">Uncharacterized protein</fullName>
    </submittedName>
</protein>
<name>A0A1F7GYZ8_9BACT</name>
<gene>
    <name evidence="1" type="ORF">A3C25_00235</name>
</gene>
<dbReference type="InterPro" id="IPR007391">
    <property type="entry name" value="Vancomycin_resist_VanW"/>
</dbReference>
<accession>A0A1F7GYZ8</accession>
<evidence type="ECO:0000313" key="2">
    <source>
        <dbReference type="Proteomes" id="UP000177913"/>
    </source>
</evidence>
<sequence length="215" mass="23836">MAQPILIALTAGILFSATMVTQPSTIGMVLAHKNYSLSNRYSVKSVNDIFSDNILLTLAYMSKTVKKGNAISWETVRTEGEYRFILRPGQSFAFHDTVLKEYENKVAFTTNAHFNASEGFKSDGWLVGDGVCHLASFMNAVARDAGLLVKAPVDHSFADIPDVPQQLGVSIYSLPNDTTTSSLQNLYITNNRNKSIVFIFDHKKNSLHIRVEELT</sequence>
<evidence type="ECO:0000313" key="1">
    <source>
        <dbReference type="EMBL" id="OGK24171.1"/>
    </source>
</evidence>
<dbReference type="AlphaFoldDB" id="A0A1F7GYZ8"/>
<dbReference type="Pfam" id="PF04294">
    <property type="entry name" value="VanW"/>
    <property type="match status" value="1"/>
</dbReference>
<dbReference type="EMBL" id="MFZO01000038">
    <property type="protein sequence ID" value="OGK24171.1"/>
    <property type="molecule type" value="Genomic_DNA"/>
</dbReference>
<organism evidence="1 2">
    <name type="scientific">Candidatus Roizmanbacteria bacterium RIFCSPHIGHO2_02_FULL_38_11</name>
    <dbReference type="NCBI Taxonomy" id="1802039"/>
    <lineage>
        <taxon>Bacteria</taxon>
        <taxon>Candidatus Roizmaniibacteriota</taxon>
    </lineage>
</organism>
<dbReference type="Proteomes" id="UP000177913">
    <property type="component" value="Unassembled WGS sequence"/>
</dbReference>
<proteinExistence type="predicted"/>
<comment type="caution">
    <text evidence="1">The sequence shown here is derived from an EMBL/GenBank/DDBJ whole genome shotgun (WGS) entry which is preliminary data.</text>
</comment>
<reference evidence="1 2" key="1">
    <citation type="journal article" date="2016" name="Nat. Commun.">
        <title>Thousands of microbial genomes shed light on interconnected biogeochemical processes in an aquifer system.</title>
        <authorList>
            <person name="Anantharaman K."/>
            <person name="Brown C.T."/>
            <person name="Hug L.A."/>
            <person name="Sharon I."/>
            <person name="Castelle C.J."/>
            <person name="Probst A.J."/>
            <person name="Thomas B.C."/>
            <person name="Singh A."/>
            <person name="Wilkins M.J."/>
            <person name="Karaoz U."/>
            <person name="Brodie E.L."/>
            <person name="Williams K.H."/>
            <person name="Hubbard S.S."/>
            <person name="Banfield J.F."/>
        </authorList>
    </citation>
    <scope>NUCLEOTIDE SEQUENCE [LARGE SCALE GENOMIC DNA]</scope>
</reference>